<dbReference type="Pfam" id="PF07555">
    <property type="entry name" value="NAGidase"/>
    <property type="match status" value="1"/>
</dbReference>
<feature type="active site" description="Proton donor" evidence="3">
    <location>
        <position position="363"/>
    </location>
</feature>
<dbReference type="Gene3D" id="3.30.379.10">
    <property type="entry name" value="Chitobiase/beta-hexosaminidase domain 2-like"/>
    <property type="match status" value="1"/>
</dbReference>
<dbReference type="GO" id="GO:0005975">
    <property type="term" value="P:carbohydrate metabolic process"/>
    <property type="evidence" value="ECO:0007669"/>
    <property type="project" value="UniProtKB-ARBA"/>
</dbReference>
<gene>
    <name evidence="8" type="ORF">AB5J51_25760</name>
</gene>
<dbReference type="Gene3D" id="3.20.20.80">
    <property type="entry name" value="Glycosidases"/>
    <property type="match status" value="1"/>
</dbReference>
<feature type="region of interest" description="Disordered" evidence="4">
    <location>
        <begin position="44"/>
        <end position="104"/>
    </location>
</feature>
<dbReference type="Pfam" id="PF00754">
    <property type="entry name" value="F5_F8_type_C"/>
    <property type="match status" value="1"/>
</dbReference>
<dbReference type="InterPro" id="IPR051822">
    <property type="entry name" value="Glycosyl_Hydrolase_84"/>
</dbReference>
<reference evidence="8" key="1">
    <citation type="submission" date="2024-08" db="EMBL/GenBank/DDBJ databases">
        <authorList>
            <person name="Yu S.T."/>
        </authorList>
    </citation>
    <scope>NUCLEOTIDE SEQUENCE</scope>
    <source>
        <strain evidence="8">R33</strain>
    </source>
</reference>
<dbReference type="PROSITE" id="PS50022">
    <property type="entry name" value="FA58C_3"/>
    <property type="match status" value="1"/>
</dbReference>
<dbReference type="SUPFAM" id="SSF55545">
    <property type="entry name" value="beta-N-acetylhexosaminidase-like domain"/>
    <property type="match status" value="1"/>
</dbReference>
<evidence type="ECO:0000256" key="1">
    <source>
        <dbReference type="ARBA" id="ARBA00022801"/>
    </source>
</evidence>
<dbReference type="PANTHER" id="PTHR13170:SF16">
    <property type="entry name" value="PROTEIN O-GLCNACASE"/>
    <property type="match status" value="1"/>
</dbReference>
<proteinExistence type="inferred from homology"/>
<protein>
    <submittedName>
        <fullName evidence="8">Beta-N-acetylglucosaminidase domain-containing protein</fullName>
    </submittedName>
</protein>
<feature type="compositionally biased region" description="Low complexity" evidence="4">
    <location>
        <begin position="48"/>
        <end position="82"/>
    </location>
</feature>
<dbReference type="PROSITE" id="PS52009">
    <property type="entry name" value="GH84"/>
    <property type="match status" value="1"/>
</dbReference>
<dbReference type="InterPro" id="IPR000421">
    <property type="entry name" value="FA58C"/>
</dbReference>
<dbReference type="InterPro" id="IPR017853">
    <property type="entry name" value="GH"/>
</dbReference>
<dbReference type="SUPFAM" id="SSF140657">
    <property type="entry name" value="Hyaluronidase post-catalytic domain-like"/>
    <property type="match status" value="1"/>
</dbReference>
<dbReference type="Pfam" id="PF21774">
    <property type="entry name" value="NagJ_C"/>
    <property type="match status" value="1"/>
</dbReference>
<evidence type="ECO:0000256" key="2">
    <source>
        <dbReference type="ARBA" id="ARBA00023295"/>
    </source>
</evidence>
<keyword evidence="5" id="KW-0732">Signal</keyword>
<evidence type="ECO:0000256" key="5">
    <source>
        <dbReference type="SAM" id="SignalP"/>
    </source>
</evidence>
<evidence type="ECO:0000259" key="7">
    <source>
        <dbReference type="PROSITE" id="PS52009"/>
    </source>
</evidence>
<dbReference type="PANTHER" id="PTHR13170">
    <property type="entry name" value="O-GLCNACASE"/>
    <property type="match status" value="1"/>
</dbReference>
<dbReference type="InterPro" id="IPR008979">
    <property type="entry name" value="Galactose-bd-like_sf"/>
</dbReference>
<feature type="domain" description="F5/8 type C" evidence="6">
    <location>
        <begin position="886"/>
        <end position="1022"/>
    </location>
</feature>
<dbReference type="Gene3D" id="1.20.58.460">
    <property type="entry name" value="Hyaluronidase post-catalytic domain-like"/>
    <property type="match status" value="1"/>
</dbReference>
<dbReference type="SUPFAM" id="SSF51445">
    <property type="entry name" value="(Trans)glycosidases"/>
    <property type="match status" value="1"/>
</dbReference>
<feature type="signal peptide" evidence="5">
    <location>
        <begin position="1"/>
        <end position="27"/>
    </location>
</feature>
<comment type="similarity">
    <text evidence="3">Belongs to the glycosyl hydrolase 84 family.</text>
</comment>
<dbReference type="Pfam" id="PF02838">
    <property type="entry name" value="Glyco_hydro_20b"/>
    <property type="match status" value="1"/>
</dbReference>
<dbReference type="InterPro" id="IPR011496">
    <property type="entry name" value="O-GlcNAcase_cat"/>
</dbReference>
<evidence type="ECO:0000313" key="8">
    <source>
        <dbReference type="EMBL" id="XDV66089.1"/>
    </source>
</evidence>
<dbReference type="RefSeq" id="WP_369778744.1">
    <property type="nucleotide sequence ID" value="NZ_CP165727.1"/>
</dbReference>
<feature type="chain" id="PRO_5044272698" evidence="5">
    <location>
        <begin position="28"/>
        <end position="1024"/>
    </location>
</feature>
<dbReference type="SUPFAM" id="SSF49785">
    <property type="entry name" value="Galactose-binding domain-like"/>
    <property type="match status" value="1"/>
</dbReference>
<dbReference type="AlphaFoldDB" id="A0AB39Y877"/>
<accession>A0AB39Y877</accession>
<evidence type="ECO:0000259" key="6">
    <source>
        <dbReference type="PROSITE" id="PS50022"/>
    </source>
</evidence>
<dbReference type="InterPro" id="IPR015882">
    <property type="entry name" value="HEX_bac_N"/>
</dbReference>
<dbReference type="GO" id="GO:0015929">
    <property type="term" value="F:hexosaminidase activity"/>
    <property type="evidence" value="ECO:0007669"/>
    <property type="project" value="UniProtKB-ARBA"/>
</dbReference>
<organism evidence="8">
    <name type="scientific">Streptomyces sp. R33</name>
    <dbReference type="NCBI Taxonomy" id="3238629"/>
    <lineage>
        <taxon>Bacteria</taxon>
        <taxon>Bacillati</taxon>
        <taxon>Actinomycetota</taxon>
        <taxon>Actinomycetes</taxon>
        <taxon>Kitasatosporales</taxon>
        <taxon>Streptomycetaceae</taxon>
        <taxon>Streptomyces</taxon>
    </lineage>
</organism>
<dbReference type="InterPro" id="IPR049019">
    <property type="entry name" value="NagJ-like_helical"/>
</dbReference>
<dbReference type="InterPro" id="IPR029018">
    <property type="entry name" value="Hex-like_dom2"/>
</dbReference>
<evidence type="ECO:0000256" key="3">
    <source>
        <dbReference type="PROSITE-ProRule" id="PRU01353"/>
    </source>
</evidence>
<keyword evidence="2 3" id="KW-0326">Glycosidase</keyword>
<dbReference type="Gene3D" id="2.60.120.260">
    <property type="entry name" value="Galactose-binding domain-like"/>
    <property type="match status" value="1"/>
</dbReference>
<keyword evidence="1 3" id="KW-0378">Hydrolase</keyword>
<feature type="domain" description="GH84" evidence="7">
    <location>
        <begin position="248"/>
        <end position="529"/>
    </location>
</feature>
<dbReference type="EMBL" id="CP165727">
    <property type="protein sequence ID" value="XDV66089.1"/>
    <property type="molecule type" value="Genomic_DNA"/>
</dbReference>
<sequence length="1024" mass="105054">MQLRGRKRATAAAVAVIGTLLGGGVFAGPPAAFAAPSAPALPGPDPAAGPAAGTAPGHANGPAAGPAAGPGADPATGLAPGPAFDPGSDAPRAAAEGPAVWPRPQSMTADAAREVPLGTEAVLVAAPDADPYAVGLVRTALRAAGVRTLHEPAPGAPLPERGTVVRLQGPDAQEALRVLGAAGAAELPNGGYRLAVGKAAGRDTVALAGVGEDGLFHAAQTLRQLLAPAGAGGGKVPGVVVRDWPTAPVRGITEGFYGQPWTQDQRLAQLDFMGRTKQNRLLLAPGDDPYRTTGWREDYPAAQQAEFRALADRARANRVVLAWAVAPGQSMCLASAADRAALVRKLDAMWDLGFRAFQVQFQDVSYTEWGCRADRVRYGTGPAAAAKAHAEVAGELAAHLAARHPGAAPLSLMPTEYHQKGATAYRTALASRLDGRVEVAWTGVGVVPRAITGKELEGARSAFGQHPLVTMDNYPVNDWDPGRVFLGPYTGREPAVAGGSAALLANAMQQGTLARIPLFTAADFAWNANGYRPGESWAAAVSDLAGPDQAARRSLAALAGNTASSGLGHQESAYLRPLVDEFWRSRGSGDPAAGDRLRAAFTALREAPARLPGLSAEAGPWLARLSAYGTAGELAVDLLRAQSRGDGAAAWKASQELSAARKALAEPGTARLDQTVLDPFLAQAVAEADAWTGAARTPGTVSREPDSYTVRLDTVRPVSVVTVMTDPLPPGVRGAAVEAHVPGEGWRKVAEASASGWTQADVGGLGADAVRLSWAGPAPAVHQVVPWLADGPSASFELPEAVDVEIGGAAQVVPAQLSALSAGGARGPLSAAAPQGVEVKLPAEAAAPRGTRVTVPVSVTVPAGTAAGSYLVPVTFAGQTRTLTVRAVPRTGGPDLFRSARASSSGDETPAFPASAAVDGSPTTRWSSKPVDGAWWQGELPAAARVGRLVLHWQEAYPSAYRVETSPDGVTWHPAATVPASRGGLETVRLDAPAPARFVRVTCEKRATRFGCSLFAAEAYAVTP</sequence>
<evidence type="ECO:0000256" key="4">
    <source>
        <dbReference type="SAM" id="MobiDB-lite"/>
    </source>
</evidence>
<dbReference type="GO" id="GO:1901135">
    <property type="term" value="P:carbohydrate derivative metabolic process"/>
    <property type="evidence" value="ECO:0007669"/>
    <property type="project" value="UniProtKB-ARBA"/>
</dbReference>
<name>A0AB39Y877_9ACTN</name>
<feature type="region of interest" description="Disordered" evidence="4">
    <location>
        <begin position="900"/>
        <end position="924"/>
    </location>
</feature>